<reference evidence="2" key="1">
    <citation type="submission" date="2021-02" db="EMBL/GenBank/DDBJ databases">
        <authorList>
            <person name="Palmer J.M."/>
        </authorList>
    </citation>
    <scope>NUCLEOTIDE SEQUENCE</scope>
    <source>
        <strain evidence="2">SCRP734</strain>
    </source>
</reference>
<keyword evidence="3" id="KW-1185">Reference proteome</keyword>
<accession>A0A8T1WDQ9</accession>
<protein>
    <submittedName>
        <fullName evidence="2">Uncharacterized protein</fullName>
    </submittedName>
</protein>
<evidence type="ECO:0000313" key="3">
    <source>
        <dbReference type="Proteomes" id="UP000694044"/>
    </source>
</evidence>
<evidence type="ECO:0000256" key="1">
    <source>
        <dbReference type="SAM" id="Phobius"/>
    </source>
</evidence>
<keyword evidence="1" id="KW-0812">Transmembrane</keyword>
<organism evidence="2 3">
    <name type="scientific">Phytophthora pseudosyringae</name>
    <dbReference type="NCBI Taxonomy" id="221518"/>
    <lineage>
        <taxon>Eukaryota</taxon>
        <taxon>Sar</taxon>
        <taxon>Stramenopiles</taxon>
        <taxon>Oomycota</taxon>
        <taxon>Peronosporomycetes</taxon>
        <taxon>Peronosporales</taxon>
        <taxon>Peronosporaceae</taxon>
        <taxon>Phytophthora</taxon>
    </lineage>
</organism>
<keyword evidence="1" id="KW-1133">Transmembrane helix</keyword>
<feature type="transmembrane region" description="Helical" evidence="1">
    <location>
        <begin position="148"/>
        <end position="165"/>
    </location>
</feature>
<dbReference type="AlphaFoldDB" id="A0A8T1WDQ9"/>
<proteinExistence type="predicted"/>
<dbReference type="Proteomes" id="UP000694044">
    <property type="component" value="Unassembled WGS sequence"/>
</dbReference>
<name>A0A8T1WDQ9_9STRA</name>
<gene>
    <name evidence="2" type="ORF">PHYPSEUDO_001346</name>
</gene>
<comment type="caution">
    <text evidence="2">The sequence shown here is derived from an EMBL/GenBank/DDBJ whole genome shotgun (WGS) entry which is preliminary data.</text>
</comment>
<keyword evidence="1" id="KW-0472">Membrane</keyword>
<evidence type="ECO:0000313" key="2">
    <source>
        <dbReference type="EMBL" id="KAG7392242.1"/>
    </source>
</evidence>
<dbReference type="EMBL" id="JAGDFM010000012">
    <property type="protein sequence ID" value="KAG7392242.1"/>
    <property type="molecule type" value="Genomic_DNA"/>
</dbReference>
<sequence>MQPNTATIKAVEASMHNALSRSAIAYNTGADTVDNGRDVFNRLGDGIKEVREALEAEGTDNAASKSALLLDPNTFTEFTTTVEAMGEAFTEAEMARLEGEQHLHRLIAMTAAATELPAQERTRLGRIIKAAQTNVSQFRALIKKRQDFLNFLDTFFFFFNMVHLLRRQSHVLGQLKAPGTLL</sequence>